<accession>A0A482XBY1</accession>
<feature type="region of interest" description="Disordered" evidence="1">
    <location>
        <begin position="256"/>
        <end position="351"/>
    </location>
</feature>
<dbReference type="Proteomes" id="UP000291343">
    <property type="component" value="Unassembled WGS sequence"/>
</dbReference>
<name>A0A482XBY1_LAOST</name>
<dbReference type="InParanoid" id="A0A482XBY1"/>
<feature type="compositionally biased region" description="Low complexity" evidence="1">
    <location>
        <begin position="316"/>
        <end position="332"/>
    </location>
</feature>
<gene>
    <name evidence="2" type="ORF">LSTR_LSTR001605</name>
</gene>
<evidence type="ECO:0000256" key="1">
    <source>
        <dbReference type="SAM" id="MobiDB-lite"/>
    </source>
</evidence>
<proteinExistence type="predicted"/>
<feature type="compositionally biased region" description="Basic and acidic residues" evidence="1">
    <location>
        <begin position="339"/>
        <end position="351"/>
    </location>
</feature>
<protein>
    <submittedName>
        <fullName evidence="2">Uncharacterized protein</fullName>
    </submittedName>
</protein>
<feature type="compositionally biased region" description="Low complexity" evidence="1">
    <location>
        <begin position="286"/>
        <end position="295"/>
    </location>
</feature>
<keyword evidence="3" id="KW-1185">Reference proteome</keyword>
<reference evidence="2 3" key="1">
    <citation type="journal article" date="2017" name="Gigascience">
        <title>Genome sequence of the small brown planthopper, Laodelphax striatellus.</title>
        <authorList>
            <person name="Zhu J."/>
            <person name="Jiang F."/>
            <person name="Wang X."/>
            <person name="Yang P."/>
            <person name="Bao Y."/>
            <person name="Zhao W."/>
            <person name="Wang W."/>
            <person name="Lu H."/>
            <person name="Wang Q."/>
            <person name="Cui N."/>
            <person name="Li J."/>
            <person name="Chen X."/>
            <person name="Luo L."/>
            <person name="Yu J."/>
            <person name="Kang L."/>
            <person name="Cui F."/>
        </authorList>
    </citation>
    <scope>NUCLEOTIDE SEQUENCE [LARGE SCALE GENOMIC DNA]</scope>
    <source>
        <strain evidence="2">Lst14</strain>
    </source>
</reference>
<organism evidence="2 3">
    <name type="scientific">Laodelphax striatellus</name>
    <name type="common">Small brown planthopper</name>
    <name type="synonym">Delphax striatella</name>
    <dbReference type="NCBI Taxonomy" id="195883"/>
    <lineage>
        <taxon>Eukaryota</taxon>
        <taxon>Metazoa</taxon>
        <taxon>Ecdysozoa</taxon>
        <taxon>Arthropoda</taxon>
        <taxon>Hexapoda</taxon>
        <taxon>Insecta</taxon>
        <taxon>Pterygota</taxon>
        <taxon>Neoptera</taxon>
        <taxon>Paraneoptera</taxon>
        <taxon>Hemiptera</taxon>
        <taxon>Auchenorrhyncha</taxon>
        <taxon>Fulgoroidea</taxon>
        <taxon>Delphacidae</taxon>
        <taxon>Criomorphinae</taxon>
        <taxon>Laodelphax</taxon>
    </lineage>
</organism>
<sequence length="351" mass="38782">MRLALFRSTNQFLKNVPIPAMNFMYNPFNTTIQIPAANINPKDFTTIPQINFMYPPQSGMNYNSKPAIQEKDTNSILKSQEPVSQSTITNQTLGFNRNNMCNQQQMNFMSFQPNFNHQPFGFPNDQKNEIVCRTNFCFPDGKMMPLQSGGIPQPPTTPFFYPPFCSNAMHQMDTFNNKYSNDKRQKTIVENSEADENSEGYYETKSYMKPGSYKVPNKNTFNTASPNDNLNYIFEDIVVSGITVPLTKTESLIQTKKSNSKTNVAAKKSPPSSGKSKAPESKDSAWRAAVASAEAIGKLVDNLKQPTSSESRAEDSGGSSEASSKASATESATCLSSEADSKGSDSPNKSE</sequence>
<feature type="compositionally biased region" description="Low complexity" evidence="1">
    <location>
        <begin position="265"/>
        <end position="276"/>
    </location>
</feature>
<evidence type="ECO:0000313" key="2">
    <source>
        <dbReference type="EMBL" id="RZF43344.1"/>
    </source>
</evidence>
<evidence type="ECO:0000313" key="3">
    <source>
        <dbReference type="Proteomes" id="UP000291343"/>
    </source>
</evidence>
<dbReference type="EMBL" id="QKKF02012754">
    <property type="protein sequence ID" value="RZF43344.1"/>
    <property type="molecule type" value="Genomic_DNA"/>
</dbReference>
<comment type="caution">
    <text evidence="2">The sequence shown here is derived from an EMBL/GenBank/DDBJ whole genome shotgun (WGS) entry which is preliminary data.</text>
</comment>
<dbReference type="AlphaFoldDB" id="A0A482XBY1"/>